<dbReference type="InterPro" id="IPR008278">
    <property type="entry name" value="4-PPantetheinyl_Trfase_dom"/>
</dbReference>
<accession>A0ABD5T4E4</accession>
<sequence>MTNTIDPRNADSTASLDELDSGVGWRVLSGTDIVSTERITALLDEFDRSFAERAFTPAERCYCDAQANPPQHYAARWAAKESFLKTLGEAVPKVPTTEIGVEREPTGPRLVLSNQASEALTDRLRAAGIDTSRADLSVCMSHDVTCDRALAHVVVVGPTVDASASRRAEPTAEQGGDS</sequence>
<evidence type="ECO:0000256" key="2">
    <source>
        <dbReference type="ARBA" id="ARBA00022723"/>
    </source>
</evidence>
<proteinExistence type="predicted"/>
<organism evidence="5 6">
    <name type="scientific">Halorubrum pallidum</name>
    <dbReference type="NCBI Taxonomy" id="1526114"/>
    <lineage>
        <taxon>Archaea</taxon>
        <taxon>Methanobacteriati</taxon>
        <taxon>Methanobacteriota</taxon>
        <taxon>Stenosarchaea group</taxon>
        <taxon>Halobacteria</taxon>
        <taxon>Halobacteriales</taxon>
        <taxon>Haloferacaceae</taxon>
        <taxon>Halorubrum</taxon>
    </lineage>
</organism>
<keyword evidence="2" id="KW-0479">Metal-binding</keyword>
<evidence type="ECO:0000256" key="1">
    <source>
        <dbReference type="ARBA" id="ARBA00022679"/>
    </source>
</evidence>
<dbReference type="NCBIfam" id="TIGR00556">
    <property type="entry name" value="pantethn_trn"/>
    <property type="match status" value="1"/>
</dbReference>
<dbReference type="GO" id="GO:0008897">
    <property type="term" value="F:holo-[acyl-carrier-protein] synthase activity"/>
    <property type="evidence" value="ECO:0007669"/>
    <property type="project" value="UniProtKB-EC"/>
</dbReference>
<evidence type="ECO:0000313" key="5">
    <source>
        <dbReference type="EMBL" id="MFC6770373.1"/>
    </source>
</evidence>
<evidence type="ECO:0000313" key="6">
    <source>
        <dbReference type="Proteomes" id="UP001596274"/>
    </source>
</evidence>
<keyword evidence="1 5" id="KW-0808">Transferase</keyword>
<dbReference type="Gene3D" id="3.90.470.20">
    <property type="entry name" value="4'-phosphopantetheinyl transferase domain"/>
    <property type="match status" value="1"/>
</dbReference>
<name>A0ABD5T4E4_9EURY</name>
<dbReference type="AlphaFoldDB" id="A0ABD5T4E4"/>
<dbReference type="SUPFAM" id="SSF56214">
    <property type="entry name" value="4'-phosphopantetheinyl transferase"/>
    <property type="match status" value="1"/>
</dbReference>
<reference evidence="5 6" key="1">
    <citation type="journal article" date="2019" name="Int. J. Syst. Evol. Microbiol.">
        <title>The Global Catalogue of Microorganisms (GCM) 10K type strain sequencing project: providing services to taxonomists for standard genome sequencing and annotation.</title>
        <authorList>
            <consortium name="The Broad Institute Genomics Platform"/>
            <consortium name="The Broad Institute Genome Sequencing Center for Infectious Disease"/>
            <person name="Wu L."/>
            <person name="Ma J."/>
        </authorList>
    </citation>
    <scope>NUCLEOTIDE SEQUENCE [LARGE SCALE GENOMIC DNA]</scope>
    <source>
        <strain evidence="5 6">PJ61</strain>
    </source>
</reference>
<dbReference type="GO" id="GO:0046872">
    <property type="term" value="F:metal ion binding"/>
    <property type="evidence" value="ECO:0007669"/>
    <property type="project" value="UniProtKB-KW"/>
</dbReference>
<feature type="domain" description="4'-phosphopantetheinyl transferase" evidence="4">
    <location>
        <begin position="30"/>
        <end position="108"/>
    </location>
</feature>
<evidence type="ECO:0000259" key="4">
    <source>
        <dbReference type="Pfam" id="PF01648"/>
    </source>
</evidence>
<dbReference type="EMBL" id="JBHSWT010000047">
    <property type="protein sequence ID" value="MFC6770373.1"/>
    <property type="molecule type" value="Genomic_DNA"/>
</dbReference>
<dbReference type="EC" id="2.7.8.7" evidence="5"/>
<keyword evidence="6" id="KW-1185">Reference proteome</keyword>
<dbReference type="InterPro" id="IPR037143">
    <property type="entry name" value="4-PPantetheinyl_Trfase_dom_sf"/>
</dbReference>
<dbReference type="InterPro" id="IPR004568">
    <property type="entry name" value="Ppantetheine-prot_Trfase_dom"/>
</dbReference>
<comment type="caution">
    <text evidence="5">The sequence shown here is derived from an EMBL/GenBank/DDBJ whole genome shotgun (WGS) entry which is preliminary data.</text>
</comment>
<gene>
    <name evidence="5" type="ORF">ACFQDD_02335</name>
</gene>
<evidence type="ECO:0000256" key="3">
    <source>
        <dbReference type="ARBA" id="ARBA00022842"/>
    </source>
</evidence>
<keyword evidence="3" id="KW-0460">Magnesium</keyword>
<dbReference type="Pfam" id="PF01648">
    <property type="entry name" value="ACPS"/>
    <property type="match status" value="1"/>
</dbReference>
<dbReference type="Proteomes" id="UP001596274">
    <property type="component" value="Unassembled WGS sequence"/>
</dbReference>
<protein>
    <submittedName>
        <fullName evidence="5">Holo-ACP synthase</fullName>
        <ecNumber evidence="5">2.7.8.7</ecNumber>
    </submittedName>
</protein>